<comment type="caution">
    <text evidence="3">The sequence shown here is derived from an EMBL/GenBank/DDBJ whole genome shotgun (WGS) entry which is preliminary data.</text>
</comment>
<keyword evidence="1" id="KW-1133">Transmembrane helix</keyword>
<evidence type="ECO:0000313" key="3">
    <source>
        <dbReference type="EMBL" id="KXA14317.1"/>
    </source>
</evidence>
<evidence type="ECO:0000259" key="2">
    <source>
        <dbReference type="Pfam" id="PF13349"/>
    </source>
</evidence>
<dbReference type="Proteomes" id="UP000070646">
    <property type="component" value="Unassembled WGS sequence"/>
</dbReference>
<feature type="transmembrane region" description="Helical" evidence="1">
    <location>
        <begin position="218"/>
        <end position="238"/>
    </location>
</feature>
<keyword evidence="1" id="KW-0812">Transmembrane</keyword>
<dbReference type="EMBL" id="LRPU01000014">
    <property type="protein sequence ID" value="KXA14317.1"/>
    <property type="molecule type" value="Genomic_DNA"/>
</dbReference>
<accession>A0A133NDH7</accession>
<feature type="domain" description="DUF4097" evidence="2">
    <location>
        <begin position="289"/>
        <end position="534"/>
    </location>
</feature>
<organism evidence="3 4">
    <name type="scientific">Clostridium perfringens</name>
    <dbReference type="NCBI Taxonomy" id="1502"/>
    <lineage>
        <taxon>Bacteria</taxon>
        <taxon>Bacillati</taxon>
        <taxon>Bacillota</taxon>
        <taxon>Clostridia</taxon>
        <taxon>Eubacteriales</taxon>
        <taxon>Clostridiaceae</taxon>
        <taxon>Clostridium</taxon>
    </lineage>
</organism>
<proteinExistence type="predicted"/>
<evidence type="ECO:0000313" key="4">
    <source>
        <dbReference type="Proteomes" id="UP000070646"/>
    </source>
</evidence>
<dbReference type="AlphaFoldDB" id="A0A133NDH7"/>
<name>A0A133NDH7_CLOPF</name>
<evidence type="ECO:0000256" key="1">
    <source>
        <dbReference type="SAM" id="Phobius"/>
    </source>
</evidence>
<keyword evidence="1" id="KW-0472">Membrane</keyword>
<feature type="transmembrane region" description="Helical" evidence="1">
    <location>
        <begin position="128"/>
        <end position="153"/>
    </location>
</feature>
<dbReference type="InterPro" id="IPR025164">
    <property type="entry name" value="Toastrack_DUF4097"/>
</dbReference>
<dbReference type="PATRIC" id="fig|1502.174.peg.392"/>
<gene>
    <name evidence="3" type="ORF">HMPREF3222_00389</name>
</gene>
<dbReference type="Pfam" id="PF22564">
    <property type="entry name" value="HAAS"/>
    <property type="match status" value="1"/>
</dbReference>
<dbReference type="Pfam" id="PF13349">
    <property type="entry name" value="DUF4097"/>
    <property type="match status" value="1"/>
</dbReference>
<reference evidence="3 4" key="1">
    <citation type="submission" date="2016-01" db="EMBL/GenBank/DDBJ databases">
        <authorList>
            <person name="Oliw E.H."/>
        </authorList>
    </citation>
    <scope>NUCLEOTIDE SEQUENCE [LARGE SCALE GENOMIC DNA]</scope>
    <source>
        <strain evidence="3 4">MJR7757A</strain>
    </source>
</reference>
<protein>
    <recommendedName>
        <fullName evidence="2">DUF4097 domain-containing protein</fullName>
    </recommendedName>
</protein>
<feature type="transmembrane region" description="Helical" evidence="1">
    <location>
        <begin position="103"/>
        <end position="121"/>
    </location>
</feature>
<sequence length="537" mass="58482">MKLTKQEYLKELRKNLKGFSQDEIDDILYDYEEHFSIGLSSGKTEEEIAEDLGDPKDIADQYKKAKGNPTIEETARYYKEKAKEKTRAFSKSMSENSTKTDKLVQIAIFIILAIILSPIILSIAGTIICIFVGGISLIFACLIGMISCIALAATGTGGITSLFFGVVLILVSLIFLGILMTILGYYGIKLCVVLIKKAIEYLTEPKSKDKKSFWSKKAIIAMIISLVLFIATFSVGLFQTISSGLSIGNDLAPQVSNYLNEFEYSPFKFDLFNSKHTINDTESRNIESINKITVNSKITDVNILKSNTSELKAELKGKYSSNDSNSIKLNITEDNGELIIETQNTPNNVYSSDLALNLYIPESYKGDILISSVSGDIKSERVLELNSLRIETVSGNVKFNSVSASTVTANLTSGDIEFNNLNSNTSSLKTISGDIKVKSYIGALTVDSTSGSIDMNLTEIKGASTINSASGDVEIAIEVSNNLSLEGKTASGSIEVSNNVNNPNIEKGDKLLKATFNSGENKLNITTASGDIKLYNF</sequence>
<feature type="transmembrane region" description="Helical" evidence="1">
    <location>
        <begin position="159"/>
        <end position="188"/>
    </location>
</feature>